<evidence type="ECO:0000313" key="2">
    <source>
        <dbReference type="EMBL" id="MDR6512112.1"/>
    </source>
</evidence>
<keyword evidence="1" id="KW-0812">Transmembrane</keyword>
<evidence type="ECO:0008006" key="4">
    <source>
        <dbReference type="Google" id="ProtNLM"/>
    </source>
</evidence>
<dbReference type="RefSeq" id="WP_309805769.1">
    <property type="nucleotide sequence ID" value="NZ_JAVDRD010000007.1"/>
</dbReference>
<evidence type="ECO:0000256" key="1">
    <source>
        <dbReference type="SAM" id="Phobius"/>
    </source>
</evidence>
<name>A0ABU1MPD0_9SPHN</name>
<evidence type="ECO:0000313" key="3">
    <source>
        <dbReference type="Proteomes" id="UP001184150"/>
    </source>
</evidence>
<sequence length="238" mass="23790">MTPSPETLAAYADGELDAAMQAEVERAIAADPALARQVERHRALKARLAAHYAPVLDAPLPPGLLAAASQPQTGAEVIDFSAARARRPRRLAWGGGIGLALAASLTLAVVLQHPGGNGAGPGYADGALASALDTQLSGQAPAGAAARVVISFADASGALCRGYDSGQGGGIACHDARGWKLIRQVGGGAAAGPGDDGAYRQAGSHDAALMALAQDMAQGPALDPAAERAARAAGWRKP</sequence>
<organism evidence="2 3">
    <name type="scientific">Novosphingobium capsulatum</name>
    <dbReference type="NCBI Taxonomy" id="13688"/>
    <lineage>
        <taxon>Bacteria</taxon>
        <taxon>Pseudomonadati</taxon>
        <taxon>Pseudomonadota</taxon>
        <taxon>Alphaproteobacteria</taxon>
        <taxon>Sphingomonadales</taxon>
        <taxon>Sphingomonadaceae</taxon>
        <taxon>Novosphingobium</taxon>
    </lineage>
</organism>
<protein>
    <recommendedName>
        <fullName evidence="4">Anti-sigma factor</fullName>
    </recommendedName>
</protein>
<gene>
    <name evidence="2" type="ORF">J2792_002995</name>
</gene>
<reference evidence="2 3" key="1">
    <citation type="submission" date="2023-07" db="EMBL/GenBank/DDBJ databases">
        <title>Sorghum-associated microbial communities from plants grown in Nebraska, USA.</title>
        <authorList>
            <person name="Schachtman D."/>
        </authorList>
    </citation>
    <scope>NUCLEOTIDE SEQUENCE [LARGE SCALE GENOMIC DNA]</scope>
    <source>
        <strain evidence="2 3">DS1027</strain>
    </source>
</reference>
<dbReference type="Gene3D" id="1.10.10.1320">
    <property type="entry name" value="Anti-sigma factor, zinc-finger domain"/>
    <property type="match status" value="1"/>
</dbReference>
<keyword evidence="1" id="KW-1133">Transmembrane helix</keyword>
<keyword evidence="1" id="KW-0472">Membrane</keyword>
<comment type="caution">
    <text evidence="2">The sequence shown here is derived from an EMBL/GenBank/DDBJ whole genome shotgun (WGS) entry which is preliminary data.</text>
</comment>
<dbReference type="InterPro" id="IPR041916">
    <property type="entry name" value="Anti_sigma_zinc_sf"/>
</dbReference>
<dbReference type="Proteomes" id="UP001184150">
    <property type="component" value="Unassembled WGS sequence"/>
</dbReference>
<accession>A0ABU1MPD0</accession>
<keyword evidence="3" id="KW-1185">Reference proteome</keyword>
<feature type="transmembrane region" description="Helical" evidence="1">
    <location>
        <begin position="91"/>
        <end position="111"/>
    </location>
</feature>
<proteinExistence type="predicted"/>
<dbReference type="EMBL" id="JAVDRD010000007">
    <property type="protein sequence ID" value="MDR6512112.1"/>
    <property type="molecule type" value="Genomic_DNA"/>
</dbReference>